<comment type="caution">
    <text evidence="3">The sequence shown here is derived from an EMBL/GenBank/DDBJ whole genome shotgun (WGS) entry which is preliminary data.</text>
</comment>
<gene>
    <name evidence="3" type="ORF">PACLA_8A075477</name>
</gene>
<feature type="non-terminal residue" evidence="3">
    <location>
        <position position="100"/>
    </location>
</feature>
<sequence>MKKGAKFVVAGATKRNINEILKFPASAKNNLPPTISQTNVWDRLLTQDEISGMSRQENCGGGAGNVLDWEDFGKQLNLNIIYSPKMISLNVQPLLDRCSN</sequence>
<dbReference type="Gene3D" id="2.60.120.200">
    <property type="match status" value="1"/>
</dbReference>
<name>A0A7D9L2L0_PARCT</name>
<evidence type="ECO:0000256" key="1">
    <source>
        <dbReference type="PROSITE-ProRule" id="PRU01172"/>
    </source>
</evidence>
<dbReference type="PROSITE" id="PS51828">
    <property type="entry name" value="PTX_2"/>
    <property type="match status" value="1"/>
</dbReference>
<reference evidence="3" key="1">
    <citation type="submission" date="2020-04" db="EMBL/GenBank/DDBJ databases">
        <authorList>
            <person name="Alioto T."/>
            <person name="Alioto T."/>
            <person name="Gomez Garrido J."/>
        </authorList>
    </citation>
    <scope>NUCLEOTIDE SEQUENCE</scope>
    <source>
        <strain evidence="3">A484AB</strain>
    </source>
</reference>
<feature type="domain" description="Pentraxin (PTX)" evidence="2">
    <location>
        <begin position="1"/>
        <end position="88"/>
    </location>
</feature>
<dbReference type="Proteomes" id="UP001152795">
    <property type="component" value="Unassembled WGS sequence"/>
</dbReference>
<evidence type="ECO:0000313" key="4">
    <source>
        <dbReference type="Proteomes" id="UP001152795"/>
    </source>
</evidence>
<evidence type="ECO:0000313" key="3">
    <source>
        <dbReference type="EMBL" id="CAB4024161.1"/>
    </source>
</evidence>
<dbReference type="AlphaFoldDB" id="A0A7D9L2L0"/>
<dbReference type="EMBL" id="CACRXK020012872">
    <property type="protein sequence ID" value="CAB4024161.1"/>
    <property type="molecule type" value="Genomic_DNA"/>
</dbReference>
<keyword evidence="4" id="KW-1185">Reference proteome</keyword>
<comment type="caution">
    <text evidence="1">Lacks conserved residue(s) required for the propagation of feature annotation.</text>
</comment>
<dbReference type="OrthoDB" id="10009351at2759"/>
<proteinExistence type="predicted"/>
<organism evidence="3 4">
    <name type="scientific">Paramuricea clavata</name>
    <name type="common">Red gorgonian</name>
    <name type="synonym">Violescent sea-whip</name>
    <dbReference type="NCBI Taxonomy" id="317549"/>
    <lineage>
        <taxon>Eukaryota</taxon>
        <taxon>Metazoa</taxon>
        <taxon>Cnidaria</taxon>
        <taxon>Anthozoa</taxon>
        <taxon>Octocorallia</taxon>
        <taxon>Malacalcyonacea</taxon>
        <taxon>Plexauridae</taxon>
        <taxon>Paramuricea</taxon>
    </lineage>
</organism>
<evidence type="ECO:0000259" key="2">
    <source>
        <dbReference type="PROSITE" id="PS51828"/>
    </source>
</evidence>
<accession>A0A7D9L2L0</accession>
<dbReference type="InterPro" id="IPR001759">
    <property type="entry name" value="PTX_dom"/>
</dbReference>
<protein>
    <recommendedName>
        <fullName evidence="2">Pentraxin (PTX) domain-containing protein</fullName>
    </recommendedName>
</protein>